<keyword evidence="3" id="KW-1185">Reference proteome</keyword>
<organism evidence="2 3">
    <name type="scientific">Pedobacter cryophilus</name>
    <dbReference type="NCBI Taxonomy" id="2571271"/>
    <lineage>
        <taxon>Bacteria</taxon>
        <taxon>Pseudomonadati</taxon>
        <taxon>Bacteroidota</taxon>
        <taxon>Sphingobacteriia</taxon>
        <taxon>Sphingobacteriales</taxon>
        <taxon>Sphingobacteriaceae</taxon>
        <taxon>Pedobacter</taxon>
    </lineage>
</organism>
<feature type="transmembrane region" description="Helical" evidence="1">
    <location>
        <begin position="72"/>
        <end position="92"/>
    </location>
</feature>
<evidence type="ECO:0000313" key="3">
    <source>
        <dbReference type="Proteomes" id="UP000308181"/>
    </source>
</evidence>
<dbReference type="EMBL" id="SWBP01000006">
    <property type="protein sequence ID" value="TKB95978.1"/>
    <property type="molecule type" value="Genomic_DNA"/>
</dbReference>
<gene>
    <name evidence="2" type="ORF">FA046_14995</name>
</gene>
<name>A0A4U1BUE5_9SPHI</name>
<evidence type="ECO:0000313" key="2">
    <source>
        <dbReference type="EMBL" id="TKB95978.1"/>
    </source>
</evidence>
<dbReference type="AlphaFoldDB" id="A0A4U1BUE5"/>
<dbReference type="Proteomes" id="UP000308181">
    <property type="component" value="Unassembled WGS sequence"/>
</dbReference>
<evidence type="ECO:0000256" key="1">
    <source>
        <dbReference type="SAM" id="Phobius"/>
    </source>
</evidence>
<keyword evidence="1" id="KW-0812">Transmembrane</keyword>
<protein>
    <submittedName>
        <fullName evidence="2">Uncharacterized protein</fullName>
    </submittedName>
</protein>
<feature type="transmembrane region" description="Helical" evidence="1">
    <location>
        <begin position="43"/>
        <end position="66"/>
    </location>
</feature>
<sequence length="94" mass="10867">MKIKLLNRFKFSTEHKHLDEGFSVLNSHRFKENIENSTQKKSIYYTSFLYLISIISIGAWIISLAILPFGDFLQFLLGAAVLSVNLLVFKWAKI</sequence>
<reference evidence="2 3" key="1">
    <citation type="submission" date="2019-04" db="EMBL/GenBank/DDBJ databases">
        <title>Pedobacter sp. AR-3-17 sp. nov., isolated from Arctic soil.</title>
        <authorList>
            <person name="Dahal R.H."/>
            <person name="Kim D.-U."/>
        </authorList>
    </citation>
    <scope>NUCLEOTIDE SEQUENCE [LARGE SCALE GENOMIC DNA]</scope>
    <source>
        <strain evidence="2 3">AR-3-17</strain>
    </source>
</reference>
<dbReference type="OrthoDB" id="800003at2"/>
<proteinExistence type="predicted"/>
<dbReference type="RefSeq" id="WP_136827353.1">
    <property type="nucleotide sequence ID" value="NZ_SWBP01000006.1"/>
</dbReference>
<keyword evidence="1" id="KW-1133">Transmembrane helix</keyword>
<accession>A0A4U1BUE5</accession>
<comment type="caution">
    <text evidence="2">The sequence shown here is derived from an EMBL/GenBank/DDBJ whole genome shotgun (WGS) entry which is preliminary data.</text>
</comment>
<keyword evidence="1" id="KW-0472">Membrane</keyword>